<dbReference type="AlphaFoldDB" id="A0A6P8V5N9"/>
<sequence>MGVWQCKNTLRGKMSCPVHLRVVLGVDDARKLTLKSGMPSSVDQLVLEIKTYFGLEQQFRLQYKDLDFGNEYFNLESISDIEDKATVKVVFVSCEETSSSIPETSLPCSTSTPLTSPMTCNSSVILTLTSVNALRTTSPDEDGLSSQHSFDSGDAVILDPAPETRTSSWPPIFFVPRFSYFAEFQLQRATADFRANGTLLTPSPKLRMDILEGMAEEIFKCTAYPSDSQIEEAATVLVHTHPCLKERGTRAGHEGWKQYLKTKVANFRTKLNKIGHPEVSVNSLKNKRKGQEQAAANIKKPRKAEVNFLPPLPSGETRDSLEKERVVLLTEVKKRNNDAVVKKKMQKTFAYRRQEIVQEAPVVAELVNKWPALFTVSEINAEFMRITTLPLQAKFLAELDRYSPNLLKVFHNRGGDAGRKIRLLMAPTARSEDIELKRDSVLKSLCAYLKEDSNSLIKEYLNVRSEEAESAIPQTTMGLYVIRNEGAQEEDGPEDVGVIIEGVELLSNLRSISLGWAMLFGLIYTLNLSYPPELKFTFEFLQKVLMNLDGNKLSPKVQSLKIKMLQ</sequence>
<dbReference type="PANTHER" id="PTHR31025">
    <property type="entry name" value="SI:CH211-196P9.1-RELATED"/>
    <property type="match status" value="1"/>
</dbReference>
<accession>A0A6P8V5N9</accession>
<evidence type="ECO:0000313" key="2">
    <source>
        <dbReference type="RefSeq" id="XP_034080795.1"/>
    </source>
</evidence>
<evidence type="ECO:0000313" key="1">
    <source>
        <dbReference type="Proteomes" id="UP000515161"/>
    </source>
</evidence>
<dbReference type="PANTHER" id="PTHR31025:SF27">
    <property type="entry name" value="SI:CH211-193K19.2-RELATED"/>
    <property type="match status" value="1"/>
</dbReference>
<dbReference type="GeneID" id="117551843"/>
<keyword evidence="1" id="KW-1185">Reference proteome</keyword>
<proteinExistence type="predicted"/>
<name>A0A6P8V5N9_GYMAC</name>
<dbReference type="RefSeq" id="XP_034080795.1">
    <property type="nucleotide sequence ID" value="XM_034224904.1"/>
</dbReference>
<dbReference type="OrthoDB" id="8895157at2759"/>
<protein>
    <submittedName>
        <fullName evidence="2">Sterile alpha motif domain-containing protein 3-like isoform X1</fullName>
    </submittedName>
</protein>
<dbReference type="KEGG" id="gacu:117551843"/>
<reference evidence="2" key="1">
    <citation type="submission" date="2025-08" db="UniProtKB">
        <authorList>
            <consortium name="RefSeq"/>
        </authorList>
    </citation>
    <scope>IDENTIFICATION</scope>
</reference>
<dbReference type="Proteomes" id="UP000515161">
    <property type="component" value="Unplaced"/>
</dbReference>
<gene>
    <name evidence="2" type="primary">LOC117551843</name>
</gene>
<organism evidence="1 2">
    <name type="scientific">Gymnodraco acuticeps</name>
    <name type="common">Antarctic dragonfish</name>
    <dbReference type="NCBI Taxonomy" id="8218"/>
    <lineage>
        <taxon>Eukaryota</taxon>
        <taxon>Metazoa</taxon>
        <taxon>Chordata</taxon>
        <taxon>Craniata</taxon>
        <taxon>Vertebrata</taxon>
        <taxon>Euteleostomi</taxon>
        <taxon>Actinopterygii</taxon>
        <taxon>Neopterygii</taxon>
        <taxon>Teleostei</taxon>
        <taxon>Neoteleostei</taxon>
        <taxon>Acanthomorphata</taxon>
        <taxon>Eupercaria</taxon>
        <taxon>Perciformes</taxon>
        <taxon>Notothenioidei</taxon>
        <taxon>Bathydraconidae</taxon>
        <taxon>Gymnodraco</taxon>
    </lineage>
</organism>
<dbReference type="InParanoid" id="A0A6P8V5N9"/>